<dbReference type="PANTHER" id="PTHR47619">
    <property type="entry name" value="METALLO-HYDROLASE YYCJ-RELATED"/>
    <property type="match status" value="1"/>
</dbReference>
<organism evidence="3 10">
    <name type="scientific">Anaerobutyricum hallii</name>
    <dbReference type="NCBI Taxonomy" id="39488"/>
    <lineage>
        <taxon>Bacteria</taxon>
        <taxon>Bacillati</taxon>
        <taxon>Bacillota</taxon>
        <taxon>Clostridia</taxon>
        <taxon>Lachnospirales</taxon>
        <taxon>Lachnospiraceae</taxon>
        <taxon>Anaerobutyricum</taxon>
    </lineage>
</organism>
<evidence type="ECO:0000313" key="10">
    <source>
        <dbReference type="Proteomes" id="UP000095679"/>
    </source>
</evidence>
<evidence type="ECO:0000313" key="11">
    <source>
        <dbReference type="Proteomes" id="UP000262524"/>
    </source>
</evidence>
<evidence type="ECO:0000313" key="13">
    <source>
        <dbReference type="Proteomes" id="UP000283700"/>
    </source>
</evidence>
<dbReference type="EMBL" id="CYYC01000004">
    <property type="protein sequence ID" value="CUM82591.1"/>
    <property type="molecule type" value="Genomic_DNA"/>
</dbReference>
<dbReference type="Gene3D" id="3.60.15.10">
    <property type="entry name" value="Ribonuclease Z/Hydroxyacylglutathione hydrolase-like"/>
    <property type="match status" value="1"/>
</dbReference>
<dbReference type="GeneID" id="75048684"/>
<dbReference type="InterPro" id="IPR036866">
    <property type="entry name" value="RibonucZ/Hydroxyglut_hydro"/>
</dbReference>
<dbReference type="Proteomes" id="UP000095390">
    <property type="component" value="Unassembled WGS sequence"/>
</dbReference>
<evidence type="ECO:0000313" key="15">
    <source>
        <dbReference type="Proteomes" id="UP000286561"/>
    </source>
</evidence>
<dbReference type="Proteomes" id="UP000284621">
    <property type="component" value="Unassembled WGS sequence"/>
</dbReference>
<keyword evidence="14" id="KW-1185">Reference proteome</keyword>
<evidence type="ECO:0000313" key="9">
    <source>
        <dbReference type="Proteomes" id="UP000095390"/>
    </source>
</evidence>
<dbReference type="InterPro" id="IPR001279">
    <property type="entry name" value="Metallo-B-lactamas"/>
</dbReference>
<evidence type="ECO:0000313" key="3">
    <source>
        <dbReference type="EMBL" id="CUO70699.1"/>
    </source>
</evidence>
<evidence type="ECO:0000313" key="2">
    <source>
        <dbReference type="EMBL" id="CUM82591.1"/>
    </source>
</evidence>
<dbReference type="Proteomes" id="UP000283700">
    <property type="component" value="Unassembled WGS sequence"/>
</dbReference>
<dbReference type="Proteomes" id="UP000283497">
    <property type="component" value="Unassembled WGS sequence"/>
</dbReference>
<dbReference type="Proteomes" id="UP000095679">
    <property type="component" value="Unassembled WGS sequence"/>
</dbReference>
<evidence type="ECO:0000313" key="7">
    <source>
        <dbReference type="EMBL" id="RHK38025.1"/>
    </source>
</evidence>
<dbReference type="PANTHER" id="PTHR47619:SF1">
    <property type="entry name" value="EXODEOXYRIBONUCLEASE WALJ"/>
    <property type="match status" value="1"/>
</dbReference>
<dbReference type="EMBL" id="QSOE01000047">
    <property type="protein sequence ID" value="RGI87355.1"/>
    <property type="molecule type" value="Genomic_DNA"/>
</dbReference>
<dbReference type="SMART" id="SM00849">
    <property type="entry name" value="Lactamase_B"/>
    <property type="match status" value="1"/>
</dbReference>
<dbReference type="EMBL" id="QSEP01000005">
    <property type="protein sequence ID" value="RGZ85932.1"/>
    <property type="molecule type" value="Genomic_DNA"/>
</dbReference>
<name>A0A174HCF2_9FIRM</name>
<evidence type="ECO:0000259" key="1">
    <source>
        <dbReference type="SMART" id="SM00849"/>
    </source>
</evidence>
<dbReference type="RefSeq" id="WP_005346350.1">
    <property type="nucleotide sequence ID" value="NZ_BLYK01000020.1"/>
</dbReference>
<reference evidence="11 12" key="2">
    <citation type="submission" date="2018-08" db="EMBL/GenBank/DDBJ databases">
        <title>A genome reference for cultivated species of the human gut microbiota.</title>
        <authorList>
            <person name="Zou Y."/>
            <person name="Xue W."/>
            <person name="Luo G."/>
        </authorList>
    </citation>
    <scope>NUCLEOTIDE SEQUENCE [LARGE SCALE GENOMIC DNA]</scope>
    <source>
        <strain evidence="8 13">AF31-17AC</strain>
        <strain evidence="7 12">AF45-14BH</strain>
        <strain evidence="6 14">AM34-3LB</strain>
        <strain evidence="5 15">AM48-23BH</strain>
        <strain evidence="4 11">TM10-1AC</strain>
    </source>
</reference>
<dbReference type="EMBL" id="QRQO01000015">
    <property type="protein sequence ID" value="RHN13845.1"/>
    <property type="molecule type" value="Genomic_DNA"/>
</dbReference>
<keyword evidence="4" id="KW-0378">Hydrolase</keyword>
<dbReference type="Proteomes" id="UP000262524">
    <property type="component" value="Unassembled WGS sequence"/>
</dbReference>
<evidence type="ECO:0000313" key="14">
    <source>
        <dbReference type="Proteomes" id="UP000284621"/>
    </source>
</evidence>
<reference evidence="9 10" key="1">
    <citation type="submission" date="2015-09" db="EMBL/GenBank/DDBJ databases">
        <authorList>
            <consortium name="Pathogen Informatics"/>
        </authorList>
    </citation>
    <scope>NUCLEOTIDE SEQUENCE [LARGE SCALE GENOMIC DNA]</scope>
    <source>
        <strain evidence="3 10">2789STDY5834835</strain>
        <strain evidence="2 9">2789STDY5834966</strain>
    </source>
</reference>
<protein>
    <submittedName>
        <fullName evidence="4">MBL fold metallo-hydrolase</fullName>
    </submittedName>
    <submittedName>
        <fullName evidence="3">Ribonuclease Z</fullName>
    </submittedName>
</protein>
<dbReference type="InterPro" id="IPR052533">
    <property type="entry name" value="WalJ/YycJ-like"/>
</dbReference>
<evidence type="ECO:0000313" key="12">
    <source>
        <dbReference type="Proteomes" id="UP000283497"/>
    </source>
</evidence>
<dbReference type="OrthoDB" id="9781189at2"/>
<evidence type="ECO:0000313" key="4">
    <source>
        <dbReference type="EMBL" id="RGI87355.1"/>
    </source>
</evidence>
<gene>
    <name evidence="7" type="ORF">DW068_10390</name>
    <name evidence="6" type="ORF">DW833_04505</name>
    <name evidence="5" type="ORF">DW972_02430</name>
    <name evidence="8" type="ORF">DWZ29_06940</name>
    <name evidence="4" type="ORF">DXD91_08375</name>
    <name evidence="3" type="ORF">ERS852450_02256</name>
    <name evidence="2" type="ORF">ERS852578_00486</name>
</gene>
<dbReference type="SUPFAM" id="SSF56281">
    <property type="entry name" value="Metallo-hydrolase/oxidoreductase"/>
    <property type="match status" value="1"/>
</dbReference>
<proteinExistence type="predicted"/>
<evidence type="ECO:0000313" key="6">
    <source>
        <dbReference type="EMBL" id="RHC66402.1"/>
    </source>
</evidence>
<dbReference type="Pfam" id="PF12706">
    <property type="entry name" value="Lactamase_B_2"/>
    <property type="match status" value="1"/>
</dbReference>
<dbReference type="GO" id="GO:0016787">
    <property type="term" value="F:hydrolase activity"/>
    <property type="evidence" value="ECO:0007669"/>
    <property type="project" value="UniProtKB-KW"/>
</dbReference>
<accession>A0A174HCF2</accession>
<evidence type="ECO:0000313" key="8">
    <source>
        <dbReference type="EMBL" id="RHN13845.1"/>
    </source>
</evidence>
<dbReference type="EMBL" id="QSID01000004">
    <property type="protein sequence ID" value="RHC66402.1"/>
    <property type="molecule type" value="Genomic_DNA"/>
</dbReference>
<dbReference type="Proteomes" id="UP000286561">
    <property type="component" value="Unassembled WGS sequence"/>
</dbReference>
<sequence length="263" mass="29008">MNLASIASGSSGNCIYVGNEKSHFLIDAGISRKRIVEGLTQMEVAPETIQGIFVTHEHMDHISGLGVFLRKYPVPVFATAKTIDEILSTSSLGKVDKNLFESITPDNPIYMDGIKIEASRILHDAADPVCYTVSDTESKVGVATDFGTYDEYLVEKLQGCESLLVESNHDLNMLMVGPYPYPLKKRIMGNKGHLSNERAGQFLSKVIGEECKHIFLGHLSKENNYGELAYETVKVELLLHNIDLDKANFTLQVASRTAPTCII</sequence>
<evidence type="ECO:0000313" key="5">
    <source>
        <dbReference type="EMBL" id="RGZ85932.1"/>
    </source>
</evidence>
<dbReference type="EMBL" id="QRNJ01000039">
    <property type="protein sequence ID" value="RHK38025.1"/>
    <property type="molecule type" value="Genomic_DNA"/>
</dbReference>
<feature type="domain" description="Metallo-beta-lactamase" evidence="1">
    <location>
        <begin position="11"/>
        <end position="193"/>
    </location>
</feature>
<dbReference type="EMBL" id="CYZL01000021">
    <property type="protein sequence ID" value="CUO70699.1"/>
    <property type="molecule type" value="Genomic_DNA"/>
</dbReference>
<dbReference type="AlphaFoldDB" id="A0A174HCF2"/>